<dbReference type="EMBL" id="KB299468">
    <property type="protein sequence ID" value="ELU07948.1"/>
    <property type="molecule type" value="Genomic_DNA"/>
</dbReference>
<reference evidence="8 10" key="2">
    <citation type="journal article" date="2013" name="Nature">
        <title>Insights into bilaterian evolution from three spiralian genomes.</title>
        <authorList>
            <person name="Simakov O."/>
            <person name="Marletaz F."/>
            <person name="Cho S.J."/>
            <person name="Edsinger-Gonzales E."/>
            <person name="Havlak P."/>
            <person name="Hellsten U."/>
            <person name="Kuo D.H."/>
            <person name="Larsson T."/>
            <person name="Lv J."/>
            <person name="Arendt D."/>
            <person name="Savage R."/>
            <person name="Osoegawa K."/>
            <person name="de Jong P."/>
            <person name="Grimwood J."/>
            <person name="Chapman J.A."/>
            <person name="Shapiro H."/>
            <person name="Aerts A."/>
            <person name="Otillar R.P."/>
            <person name="Terry A.Y."/>
            <person name="Boore J.L."/>
            <person name="Grigoriev I.V."/>
            <person name="Lindberg D.R."/>
            <person name="Seaver E.C."/>
            <person name="Weisblat D.A."/>
            <person name="Putnam N.H."/>
            <person name="Rokhsar D.S."/>
        </authorList>
    </citation>
    <scope>NUCLEOTIDE SEQUENCE</scope>
    <source>
        <strain evidence="8 10">I ESC-2004</strain>
    </source>
</reference>
<comment type="subcellular location">
    <subcellularLocation>
        <location evidence="1">Membrane</location>
        <topology evidence="1">Multi-pass membrane protein</topology>
    </subcellularLocation>
</comment>
<comment type="similarity">
    <text evidence="2">Belongs to the MS4A family.</text>
</comment>
<dbReference type="OrthoDB" id="10071849at2759"/>
<evidence type="ECO:0000313" key="8">
    <source>
        <dbReference type="EMBL" id="ELU07948.1"/>
    </source>
</evidence>
<evidence type="ECO:0000256" key="4">
    <source>
        <dbReference type="ARBA" id="ARBA00022989"/>
    </source>
</evidence>
<evidence type="ECO:0000256" key="7">
    <source>
        <dbReference type="SAM" id="Phobius"/>
    </source>
</evidence>
<keyword evidence="4 7" id="KW-1133">Transmembrane helix</keyword>
<dbReference type="InterPro" id="IPR030417">
    <property type="entry name" value="MS4A"/>
</dbReference>
<evidence type="ECO:0000256" key="1">
    <source>
        <dbReference type="ARBA" id="ARBA00004141"/>
    </source>
</evidence>
<name>R7UPB5_CAPTE</name>
<dbReference type="EnsemblMetazoa" id="CapteT225795">
    <property type="protein sequence ID" value="CapteP225795"/>
    <property type="gene ID" value="CapteG225795"/>
</dbReference>
<keyword evidence="3 7" id="KW-0812">Transmembrane</keyword>
<evidence type="ECO:0000256" key="5">
    <source>
        <dbReference type="ARBA" id="ARBA00023136"/>
    </source>
</evidence>
<evidence type="ECO:0000256" key="6">
    <source>
        <dbReference type="SAM" id="MobiDB-lite"/>
    </source>
</evidence>
<organism evidence="8">
    <name type="scientific">Capitella teleta</name>
    <name type="common">Polychaete worm</name>
    <dbReference type="NCBI Taxonomy" id="283909"/>
    <lineage>
        <taxon>Eukaryota</taxon>
        <taxon>Metazoa</taxon>
        <taxon>Spiralia</taxon>
        <taxon>Lophotrochozoa</taxon>
        <taxon>Annelida</taxon>
        <taxon>Polychaeta</taxon>
        <taxon>Sedentaria</taxon>
        <taxon>Scolecida</taxon>
        <taxon>Capitellidae</taxon>
        <taxon>Capitella</taxon>
    </lineage>
</organism>
<dbReference type="InterPro" id="IPR007237">
    <property type="entry name" value="CD20-like"/>
</dbReference>
<dbReference type="PANTHER" id="PTHR23320:SF165">
    <property type="entry name" value="MARVEL DOMAIN-CONTAINING PROTEIN"/>
    <property type="match status" value="1"/>
</dbReference>
<dbReference type="GO" id="GO:0016020">
    <property type="term" value="C:membrane"/>
    <property type="evidence" value="ECO:0007669"/>
    <property type="project" value="UniProtKB-SubCell"/>
</dbReference>
<accession>R7UPB5</accession>
<dbReference type="HOGENOM" id="CLU_077490_0_0_1"/>
<keyword evidence="10" id="KW-1185">Reference proteome</keyword>
<keyword evidence="5 7" id="KW-0472">Membrane</keyword>
<evidence type="ECO:0000313" key="10">
    <source>
        <dbReference type="Proteomes" id="UP000014760"/>
    </source>
</evidence>
<feature type="region of interest" description="Disordered" evidence="6">
    <location>
        <begin position="1"/>
        <end position="21"/>
    </location>
</feature>
<feature type="transmembrane region" description="Helical" evidence="7">
    <location>
        <begin position="138"/>
        <end position="162"/>
    </location>
</feature>
<feature type="transmembrane region" description="Helical" evidence="7">
    <location>
        <begin position="78"/>
        <end position="99"/>
    </location>
</feature>
<feature type="region of interest" description="Disordered" evidence="6">
    <location>
        <begin position="207"/>
        <end position="239"/>
    </location>
</feature>
<evidence type="ECO:0000256" key="2">
    <source>
        <dbReference type="ARBA" id="ARBA00009565"/>
    </source>
</evidence>
<dbReference type="Proteomes" id="UP000014760">
    <property type="component" value="Unassembled WGS sequence"/>
</dbReference>
<dbReference type="AlphaFoldDB" id="R7UPB5"/>
<feature type="compositionally biased region" description="Low complexity" evidence="6">
    <location>
        <begin position="1"/>
        <end position="10"/>
    </location>
</feature>
<dbReference type="OMA" id="ATCCTYG"/>
<protein>
    <submittedName>
        <fullName evidence="8 9">Uncharacterized protein</fullName>
    </submittedName>
</protein>
<evidence type="ECO:0000256" key="3">
    <source>
        <dbReference type="ARBA" id="ARBA00022692"/>
    </source>
</evidence>
<proteinExistence type="inferred from homology"/>
<dbReference type="PANTHER" id="PTHR23320">
    <property type="entry name" value="MEMBRANE-SPANNING 4-DOMAINS SUBFAMILY A MS4A -RELATED"/>
    <property type="match status" value="1"/>
</dbReference>
<reference evidence="9" key="3">
    <citation type="submission" date="2015-06" db="UniProtKB">
        <authorList>
            <consortium name="EnsemblMetazoa"/>
        </authorList>
    </citation>
    <scope>IDENTIFICATION</scope>
</reference>
<reference evidence="10" key="1">
    <citation type="submission" date="2012-12" db="EMBL/GenBank/DDBJ databases">
        <authorList>
            <person name="Hellsten U."/>
            <person name="Grimwood J."/>
            <person name="Chapman J.A."/>
            <person name="Shapiro H."/>
            <person name="Aerts A."/>
            <person name="Otillar R.P."/>
            <person name="Terry A.Y."/>
            <person name="Boore J.L."/>
            <person name="Simakov O."/>
            <person name="Marletaz F."/>
            <person name="Cho S.-J."/>
            <person name="Edsinger-Gonzales E."/>
            <person name="Havlak P."/>
            <person name="Kuo D.-H."/>
            <person name="Larsson T."/>
            <person name="Lv J."/>
            <person name="Arendt D."/>
            <person name="Savage R."/>
            <person name="Osoegawa K."/>
            <person name="de Jong P."/>
            <person name="Lindberg D.R."/>
            <person name="Seaver E.C."/>
            <person name="Weisblat D.A."/>
            <person name="Putnam N.H."/>
            <person name="Grigoriev I.V."/>
            <person name="Rokhsar D.S."/>
        </authorList>
    </citation>
    <scope>NUCLEOTIDE SEQUENCE</scope>
    <source>
        <strain evidence="10">I ESC-2004</strain>
    </source>
</reference>
<evidence type="ECO:0000313" key="9">
    <source>
        <dbReference type="EnsemblMetazoa" id="CapteP225795"/>
    </source>
</evidence>
<dbReference type="Pfam" id="PF04103">
    <property type="entry name" value="CD20"/>
    <property type="match status" value="1"/>
</dbReference>
<feature type="transmembrane region" description="Helical" evidence="7">
    <location>
        <begin position="111"/>
        <end position="132"/>
    </location>
</feature>
<sequence length="239" mass="26098">MQEQQQQPQQGSVNIQGPQAYHKPPATLLRKGYYPNYKWRNSHIVGIIHIIIGIICIALGGVLRGGMCYYAFARKIGHGIWGGVLFVITGVIALVASKAREYRTISLHSHVATASMVVAVICFILSLIGVFADYHNCYSHTIVILDGTMCGLFALEIAMTIWSVVIGSVARTGNCCGGCCTCYLCDECYGEEHTMYTQVSTADAGVTHHVPMQPPPGNGRDDEDLPPKYESEKRCNLTA</sequence>
<dbReference type="EMBL" id="AMQN01006887">
    <property type="status" value="NOT_ANNOTATED_CDS"/>
    <property type="molecule type" value="Genomic_DNA"/>
</dbReference>
<feature type="compositionally biased region" description="Basic and acidic residues" evidence="6">
    <location>
        <begin position="225"/>
        <end position="239"/>
    </location>
</feature>
<gene>
    <name evidence="8" type="ORF">CAPTEDRAFT_225795</name>
</gene>
<feature type="transmembrane region" description="Helical" evidence="7">
    <location>
        <begin position="44"/>
        <end position="72"/>
    </location>
</feature>